<evidence type="ECO:0000256" key="4">
    <source>
        <dbReference type="ARBA" id="ARBA00023004"/>
    </source>
</evidence>
<dbReference type="InterPro" id="IPR036188">
    <property type="entry name" value="FAD/NAD-bd_sf"/>
</dbReference>
<name>A0AAW8ESI0_9MICO</name>
<dbReference type="GO" id="GO:0051539">
    <property type="term" value="F:4 iron, 4 sulfur cluster binding"/>
    <property type="evidence" value="ECO:0007669"/>
    <property type="project" value="UniProtKB-KW"/>
</dbReference>
<dbReference type="Proteomes" id="UP001244427">
    <property type="component" value="Unassembled WGS sequence"/>
</dbReference>
<evidence type="ECO:0000256" key="2">
    <source>
        <dbReference type="ARBA" id="ARBA00022723"/>
    </source>
</evidence>
<evidence type="ECO:0000256" key="5">
    <source>
        <dbReference type="ARBA" id="ARBA00023014"/>
    </source>
</evidence>
<keyword evidence="5" id="KW-0411">Iron-sulfur</keyword>
<dbReference type="SUPFAM" id="SSF51905">
    <property type="entry name" value="FAD/NAD(P)-binding domain"/>
    <property type="match status" value="1"/>
</dbReference>
<dbReference type="PANTHER" id="PTHR43498:SF1">
    <property type="entry name" value="COB--COM HETERODISULFIDE REDUCTASE IRON-SULFUR SUBUNIT A"/>
    <property type="match status" value="1"/>
</dbReference>
<reference evidence="6 7" key="1">
    <citation type="submission" date="2023-07" db="EMBL/GenBank/DDBJ databases">
        <title>Comparative genomics of wheat-associated soil bacteria to identify genetic determinants of phenazine resistance.</title>
        <authorList>
            <person name="Mouncey N."/>
        </authorList>
    </citation>
    <scope>NUCLEOTIDE SEQUENCE [LARGE SCALE GENOMIC DNA]</scope>
    <source>
        <strain evidence="6 7">W4I9-1</strain>
    </source>
</reference>
<evidence type="ECO:0000256" key="3">
    <source>
        <dbReference type="ARBA" id="ARBA00023002"/>
    </source>
</evidence>
<accession>A0AAW8ESI0</accession>
<evidence type="ECO:0000313" key="6">
    <source>
        <dbReference type="EMBL" id="MDQ0646218.1"/>
    </source>
</evidence>
<keyword evidence="3" id="KW-0560">Oxidoreductase</keyword>
<dbReference type="Pfam" id="PF12831">
    <property type="entry name" value="FAD_oxidored"/>
    <property type="match status" value="1"/>
</dbReference>
<dbReference type="GO" id="GO:0046872">
    <property type="term" value="F:metal ion binding"/>
    <property type="evidence" value="ECO:0007669"/>
    <property type="project" value="UniProtKB-KW"/>
</dbReference>
<dbReference type="PANTHER" id="PTHR43498">
    <property type="entry name" value="FERREDOXIN:COB-COM HETERODISULFIDE REDUCTASE SUBUNIT A"/>
    <property type="match status" value="1"/>
</dbReference>
<evidence type="ECO:0000313" key="7">
    <source>
        <dbReference type="Proteomes" id="UP001244427"/>
    </source>
</evidence>
<proteinExistence type="predicted"/>
<dbReference type="Gene3D" id="3.50.50.60">
    <property type="entry name" value="FAD/NAD(P)-binding domain"/>
    <property type="match status" value="1"/>
</dbReference>
<evidence type="ECO:0008006" key="8">
    <source>
        <dbReference type="Google" id="ProtNLM"/>
    </source>
</evidence>
<dbReference type="RefSeq" id="WP_307292996.1">
    <property type="nucleotide sequence ID" value="NZ_JAUSXV010000001.1"/>
</dbReference>
<protein>
    <recommendedName>
        <fullName evidence="8">FAD-dependent oxidoreductase</fullName>
    </recommendedName>
</protein>
<dbReference type="AlphaFoldDB" id="A0AAW8ESI0"/>
<dbReference type="GO" id="GO:0016491">
    <property type="term" value="F:oxidoreductase activity"/>
    <property type="evidence" value="ECO:0007669"/>
    <property type="project" value="UniProtKB-KW"/>
</dbReference>
<gene>
    <name evidence="6" type="ORF">QFZ53_000414</name>
</gene>
<comment type="caution">
    <text evidence="6">The sequence shown here is derived from an EMBL/GenBank/DDBJ whole genome shotgun (WGS) entry which is preliminary data.</text>
</comment>
<keyword evidence="4" id="KW-0408">Iron</keyword>
<keyword evidence="1" id="KW-0004">4Fe-4S</keyword>
<dbReference type="InterPro" id="IPR039650">
    <property type="entry name" value="HdrA-like"/>
</dbReference>
<organism evidence="6 7">
    <name type="scientific">Microbacterium natoriense</name>
    <dbReference type="NCBI Taxonomy" id="284570"/>
    <lineage>
        <taxon>Bacteria</taxon>
        <taxon>Bacillati</taxon>
        <taxon>Actinomycetota</taxon>
        <taxon>Actinomycetes</taxon>
        <taxon>Micrococcales</taxon>
        <taxon>Microbacteriaceae</taxon>
        <taxon>Microbacterium</taxon>
    </lineage>
</organism>
<keyword evidence="2" id="KW-0479">Metal-binding</keyword>
<sequence>MSGKVEDLSAFDVVVCGGGPSGVAAAVAAARLGARTALIEAQGCLGGIWTAGSLSWIIDAAGKDGIMAEIVVRLDNREARAGDLDSDFTYEVEAMKLVLETMCIDAGVVIQFHTRVVDVVGGSRLNAVVTESKSGRQVWGAAAFVDATGDGDVASLAGCSYELGHPTDRRTQPMSLMALVGGVRYPEISEFVTGGHAFAVRSDSDQDAPKRRLLHAIRNAGVEPSYKGPTLFRVTDSLFALMVNHEYGFSALDAADVTAATLHARREINDVVDALKTTTPAWSGIRLLSTAAHIGIREGRRILGIDYVTREDVRQGRVRPDAICTVHYGSDVHALTPAEGGYLSPEASALDLSRHPYDIPYGAMVPRDIDGLLTAGRCISGDFWAHSSYRVTGNAVTVGEAAGIAAAASAEIGIAPSALPWNEFRRARDVLRALAIV</sequence>
<dbReference type="EMBL" id="JAUSXV010000001">
    <property type="protein sequence ID" value="MDQ0646218.1"/>
    <property type="molecule type" value="Genomic_DNA"/>
</dbReference>
<evidence type="ECO:0000256" key="1">
    <source>
        <dbReference type="ARBA" id="ARBA00022485"/>
    </source>
</evidence>
<keyword evidence="7" id="KW-1185">Reference proteome</keyword>